<evidence type="ECO:0008006" key="4">
    <source>
        <dbReference type="Google" id="ProtNLM"/>
    </source>
</evidence>
<reference evidence="2" key="1">
    <citation type="submission" date="2021-06" db="EMBL/GenBank/DDBJ databases">
        <title>Novel Mycoplasma species detected in California sea lions (Zalophus californianus) from the USA.</title>
        <authorList>
            <person name="Volokhov D.V."/>
            <person name="Furtak V.A."/>
            <person name="Zagorodnyaya T.A."/>
        </authorList>
    </citation>
    <scope>NUCLEOTIDE SEQUENCE [LARGE SCALE GENOMIC DNA]</scope>
    <source>
        <strain evidence="2">CSL 4779</strain>
    </source>
</reference>
<gene>
    <name evidence="2" type="ORF">KQ878_01290</name>
</gene>
<accession>A0ABS6DR88</accession>
<name>A0ABS6DR88_9MOLU</name>
<keyword evidence="3" id="KW-1185">Reference proteome</keyword>
<protein>
    <recommendedName>
        <fullName evidence="4">DivIVA domain-containing protein</fullName>
    </recommendedName>
</protein>
<organism evidence="2 3">
    <name type="scientific">Mycoplasma zalophidermidis</name>
    <dbReference type="NCBI Taxonomy" id="398174"/>
    <lineage>
        <taxon>Bacteria</taxon>
        <taxon>Bacillati</taxon>
        <taxon>Mycoplasmatota</taxon>
        <taxon>Mollicutes</taxon>
        <taxon>Mycoplasmataceae</taxon>
        <taxon>Mycoplasma</taxon>
    </lineage>
</organism>
<evidence type="ECO:0000256" key="1">
    <source>
        <dbReference type="SAM" id="Coils"/>
    </source>
</evidence>
<dbReference type="Proteomes" id="UP000812267">
    <property type="component" value="Unassembled WGS sequence"/>
</dbReference>
<comment type="caution">
    <text evidence="2">The sequence shown here is derived from an EMBL/GenBank/DDBJ whole genome shotgun (WGS) entry which is preliminary data.</text>
</comment>
<feature type="coiled-coil region" evidence="1">
    <location>
        <begin position="36"/>
        <end position="77"/>
    </location>
</feature>
<evidence type="ECO:0000313" key="2">
    <source>
        <dbReference type="EMBL" id="MBU4693518.1"/>
    </source>
</evidence>
<dbReference type="EMBL" id="JAHMHK010000001">
    <property type="protein sequence ID" value="MBU4693518.1"/>
    <property type="molecule type" value="Genomic_DNA"/>
</dbReference>
<keyword evidence="1" id="KW-0175">Coiled coil</keyword>
<evidence type="ECO:0000313" key="3">
    <source>
        <dbReference type="Proteomes" id="UP000812267"/>
    </source>
</evidence>
<proteinExistence type="predicted"/>
<dbReference type="NCBIfam" id="NF045995">
    <property type="entry name" value="MAG0865_DivIVA"/>
    <property type="match status" value="1"/>
</dbReference>
<dbReference type="RefSeq" id="WP_216505315.1">
    <property type="nucleotide sequence ID" value="NZ_JAHMHJ010000001.1"/>
</dbReference>
<sequence length="78" mass="9190">MNKDKILDKLSKAKRELNGYSVDQINSIISDFVYLIEQLETEIKILNDAISKQTNRIQELETQIEKTEFETKLMKLEK</sequence>